<dbReference type="OrthoDB" id="8196546at2759"/>
<organism evidence="2 3">
    <name type="scientific">Diabrotica balteata</name>
    <name type="common">Banded cucumber beetle</name>
    <dbReference type="NCBI Taxonomy" id="107213"/>
    <lineage>
        <taxon>Eukaryota</taxon>
        <taxon>Metazoa</taxon>
        <taxon>Ecdysozoa</taxon>
        <taxon>Arthropoda</taxon>
        <taxon>Hexapoda</taxon>
        <taxon>Insecta</taxon>
        <taxon>Pterygota</taxon>
        <taxon>Neoptera</taxon>
        <taxon>Endopterygota</taxon>
        <taxon>Coleoptera</taxon>
        <taxon>Polyphaga</taxon>
        <taxon>Cucujiformia</taxon>
        <taxon>Chrysomeloidea</taxon>
        <taxon>Chrysomelidae</taxon>
        <taxon>Galerucinae</taxon>
        <taxon>Diabroticina</taxon>
        <taxon>Diabroticites</taxon>
        <taxon>Diabrotica</taxon>
    </lineage>
</organism>
<accession>A0A9N9T5G1</accession>
<name>A0A9N9T5G1_DIABA</name>
<reference evidence="2" key="1">
    <citation type="submission" date="2022-01" db="EMBL/GenBank/DDBJ databases">
        <authorList>
            <person name="King R."/>
        </authorList>
    </citation>
    <scope>NUCLEOTIDE SEQUENCE</scope>
</reference>
<feature type="compositionally biased region" description="Basic and acidic residues" evidence="1">
    <location>
        <begin position="91"/>
        <end position="100"/>
    </location>
</feature>
<evidence type="ECO:0000256" key="1">
    <source>
        <dbReference type="SAM" id="MobiDB-lite"/>
    </source>
</evidence>
<dbReference type="AlphaFoldDB" id="A0A9N9T5G1"/>
<evidence type="ECO:0000313" key="2">
    <source>
        <dbReference type="EMBL" id="CAG9834618.1"/>
    </source>
</evidence>
<evidence type="ECO:0000313" key="3">
    <source>
        <dbReference type="Proteomes" id="UP001153709"/>
    </source>
</evidence>
<feature type="region of interest" description="Disordered" evidence="1">
    <location>
        <begin position="77"/>
        <end position="100"/>
    </location>
</feature>
<proteinExistence type="predicted"/>
<dbReference type="EMBL" id="OU898280">
    <property type="protein sequence ID" value="CAG9834618.1"/>
    <property type="molecule type" value="Genomic_DNA"/>
</dbReference>
<protein>
    <submittedName>
        <fullName evidence="2">Uncharacterized protein</fullName>
    </submittedName>
</protein>
<keyword evidence="3" id="KW-1185">Reference proteome</keyword>
<dbReference type="Proteomes" id="UP001153709">
    <property type="component" value="Chromosome 5"/>
</dbReference>
<sequence length="100" mass="11812">MVKCYVWSILLYGMETWTLRVPFINKLEASEMWTLSRMVSNEEVLRKANTGRELLNFIKVQKIGYLGHILRGKKYEGEKKRSRSQTNVVATEHKKLDKHK</sequence>
<gene>
    <name evidence="2" type="ORF">DIABBA_LOCUS7909</name>
</gene>